<dbReference type="SUPFAM" id="SSF49899">
    <property type="entry name" value="Concanavalin A-like lectins/glucanases"/>
    <property type="match status" value="1"/>
</dbReference>
<evidence type="ECO:0000313" key="4">
    <source>
        <dbReference type="EMBL" id="KOS18582.1"/>
    </source>
</evidence>
<feature type="chain" id="PRO_5005839509" description="GH16 domain-containing protein" evidence="2">
    <location>
        <begin position="20"/>
        <end position="411"/>
    </location>
</feature>
<evidence type="ECO:0000313" key="5">
    <source>
        <dbReference type="Proteomes" id="UP000053831"/>
    </source>
</evidence>
<dbReference type="PROSITE" id="PS51762">
    <property type="entry name" value="GH16_2"/>
    <property type="match status" value="1"/>
</dbReference>
<dbReference type="InterPro" id="IPR000757">
    <property type="entry name" value="Beta-glucanase-like"/>
</dbReference>
<keyword evidence="5" id="KW-1185">Reference proteome</keyword>
<dbReference type="EMBL" id="LGSR01000020">
    <property type="protein sequence ID" value="KOS18582.1"/>
    <property type="molecule type" value="Genomic_DNA"/>
</dbReference>
<dbReference type="Gene3D" id="2.60.120.200">
    <property type="match status" value="1"/>
</dbReference>
<dbReference type="PANTHER" id="PTHR38121">
    <property type="entry name" value="GH16 DOMAIN-CONTAINING PROTEIN"/>
    <property type="match status" value="1"/>
</dbReference>
<sequence>MPRLTAIVAAAALAGCAAAAASPQSSHDSSSPDQPVTLISDSQCDCFLTNGTSPGYYSQHMFFDFRSLPQYASADAPAFVLNESQAAIAPVTSDYFADDRWNGTWQIQGWDNKNTEGHGLAGNSTVLMVNSQSNIFIQQNADRPAASQTFMSMRTKRLPGFQTTAAFQSRAADFHFLSVRILARTVGSPGAVTAMFTYREAAAGVQEADLEVLTRGPRETVQYTNQPGFGPDGRRNTDASHNTTLPDSLLWSDWAVHRLDWTSSGSLWFVNGKQTANISTQVPRDPSSLNFNSWSDGGPWSGNMSLYDEARLEIQWIDVVYNSTAAADATHAQRRSGGGGDDHVGPHGRLVRRKGHPGCKVVCSIDESPELGRTALLWNSTAARTAGADLRSSMAWLWSLMFGTVLWYCLV</sequence>
<name>A0A0M9VTE6_ESCWE</name>
<feature type="region of interest" description="Disordered" evidence="1">
    <location>
        <begin position="221"/>
        <end position="241"/>
    </location>
</feature>
<evidence type="ECO:0000256" key="1">
    <source>
        <dbReference type="SAM" id="MobiDB-lite"/>
    </source>
</evidence>
<evidence type="ECO:0000259" key="3">
    <source>
        <dbReference type="PROSITE" id="PS51762"/>
    </source>
</evidence>
<proteinExistence type="predicted"/>
<comment type="caution">
    <text evidence="4">The sequence shown here is derived from an EMBL/GenBank/DDBJ whole genome shotgun (WGS) entry which is preliminary data.</text>
</comment>
<protein>
    <recommendedName>
        <fullName evidence="3">GH16 domain-containing protein</fullName>
    </recommendedName>
</protein>
<dbReference type="GO" id="GO:0005975">
    <property type="term" value="P:carbohydrate metabolic process"/>
    <property type="evidence" value="ECO:0007669"/>
    <property type="project" value="InterPro"/>
</dbReference>
<dbReference type="AlphaFoldDB" id="A0A0M9VTE6"/>
<dbReference type="STRING" id="150374.A0A0M9VTE6"/>
<reference evidence="4 5" key="1">
    <citation type="submission" date="2015-07" db="EMBL/GenBank/DDBJ databases">
        <title>The genome of the fungus Escovopsis weberi, a specialized disease agent of ant agriculture.</title>
        <authorList>
            <person name="de Man T.J."/>
            <person name="Stajich J.E."/>
            <person name="Kubicek C.P."/>
            <person name="Chenthamara K."/>
            <person name="Atanasova L."/>
            <person name="Druzhinina I.S."/>
            <person name="Birnbaum S."/>
            <person name="Barribeau S.M."/>
            <person name="Teiling C."/>
            <person name="Suen G."/>
            <person name="Currie C."/>
            <person name="Gerardo N.M."/>
        </authorList>
    </citation>
    <scope>NUCLEOTIDE SEQUENCE [LARGE SCALE GENOMIC DNA]</scope>
</reference>
<dbReference type="CDD" id="cd00413">
    <property type="entry name" value="Glyco_hydrolase_16"/>
    <property type="match status" value="1"/>
</dbReference>
<dbReference type="Pfam" id="PF00722">
    <property type="entry name" value="Glyco_hydro_16"/>
    <property type="match status" value="1"/>
</dbReference>
<feature type="region of interest" description="Disordered" evidence="1">
    <location>
        <begin position="330"/>
        <end position="353"/>
    </location>
</feature>
<dbReference type="GO" id="GO:0004553">
    <property type="term" value="F:hydrolase activity, hydrolyzing O-glycosyl compounds"/>
    <property type="evidence" value="ECO:0007669"/>
    <property type="project" value="InterPro"/>
</dbReference>
<dbReference type="InterPro" id="IPR013320">
    <property type="entry name" value="ConA-like_dom_sf"/>
</dbReference>
<evidence type="ECO:0000256" key="2">
    <source>
        <dbReference type="SAM" id="SignalP"/>
    </source>
</evidence>
<dbReference type="PROSITE" id="PS51257">
    <property type="entry name" value="PROKAR_LIPOPROTEIN"/>
    <property type="match status" value="1"/>
</dbReference>
<dbReference type="Proteomes" id="UP000053831">
    <property type="component" value="Unassembled WGS sequence"/>
</dbReference>
<gene>
    <name evidence="4" type="ORF">ESCO_000153</name>
</gene>
<organism evidence="4 5">
    <name type="scientific">Escovopsis weberi</name>
    <dbReference type="NCBI Taxonomy" id="150374"/>
    <lineage>
        <taxon>Eukaryota</taxon>
        <taxon>Fungi</taxon>
        <taxon>Dikarya</taxon>
        <taxon>Ascomycota</taxon>
        <taxon>Pezizomycotina</taxon>
        <taxon>Sordariomycetes</taxon>
        <taxon>Hypocreomycetidae</taxon>
        <taxon>Hypocreales</taxon>
        <taxon>Hypocreaceae</taxon>
        <taxon>Escovopsis</taxon>
    </lineage>
</organism>
<dbReference type="OrthoDB" id="4388755at2759"/>
<accession>A0A0M9VTE6</accession>
<feature type="signal peptide" evidence="2">
    <location>
        <begin position="1"/>
        <end position="19"/>
    </location>
</feature>
<dbReference type="PANTHER" id="PTHR38121:SF4">
    <property type="entry name" value="GH16 DOMAIN-CONTAINING PROTEIN-RELATED"/>
    <property type="match status" value="1"/>
</dbReference>
<feature type="domain" description="GH16" evidence="3">
    <location>
        <begin position="69"/>
        <end position="325"/>
    </location>
</feature>
<keyword evidence="2" id="KW-0732">Signal</keyword>